<evidence type="ECO:0000313" key="4">
    <source>
        <dbReference type="Proteomes" id="UP000649328"/>
    </source>
</evidence>
<dbReference type="AlphaFoldDB" id="A0A8H7GQD4"/>
<proteinExistence type="predicted"/>
<keyword evidence="2" id="KW-0472">Membrane</keyword>
<feature type="compositionally biased region" description="Polar residues" evidence="1">
    <location>
        <begin position="264"/>
        <end position="276"/>
    </location>
</feature>
<sequence length="288" mass="32368">MKIDTCAHVALFYLLIRSSSQPPAFSEKLRDTRLLALVQEGESLQVRPVAEIALLKNLCFVMEDAQKWFLQPAMRTRMESHGALYQMFLLRKLVGSPILLASIVMFLLHSLKYTDLASAFVQRVKPKRVETVEENLEEKEKENDNDCQIIMESDMPKPRVVPVAPVAELVNLVPNLHDLKFVTISSPEVMTKSESVRTIGEAAKPDLSEPELQTTSEKSGSLEKSVTQVSEKGSEKGSDSIPHANHDRNSVVHEKSTESFRSADCTQRQPKVSSEAQKTHRFLRAKLN</sequence>
<gene>
    <name evidence="3" type="ORF">HF325_004380</name>
</gene>
<comment type="caution">
    <text evidence="3">The sequence shown here is derived from an EMBL/GenBank/DDBJ whole genome shotgun (WGS) entry which is preliminary data.</text>
</comment>
<evidence type="ECO:0000313" key="3">
    <source>
        <dbReference type="EMBL" id="KAF8000591.1"/>
    </source>
</evidence>
<feature type="compositionally biased region" description="Basic residues" evidence="1">
    <location>
        <begin position="279"/>
        <end position="288"/>
    </location>
</feature>
<protein>
    <submittedName>
        <fullName evidence="3">Uncharacterized protein</fullName>
    </submittedName>
</protein>
<accession>A0A8H7GQD4</accession>
<keyword evidence="2" id="KW-1133">Transmembrane helix</keyword>
<evidence type="ECO:0000256" key="1">
    <source>
        <dbReference type="SAM" id="MobiDB-lite"/>
    </source>
</evidence>
<evidence type="ECO:0000256" key="2">
    <source>
        <dbReference type="SAM" id="Phobius"/>
    </source>
</evidence>
<name>A0A8H7GQD4_9ASCO</name>
<feature type="transmembrane region" description="Helical" evidence="2">
    <location>
        <begin position="88"/>
        <end position="108"/>
    </location>
</feature>
<keyword evidence="4" id="KW-1185">Reference proteome</keyword>
<keyword evidence="2" id="KW-0812">Transmembrane</keyword>
<feature type="compositionally biased region" description="Basic and acidic residues" evidence="1">
    <location>
        <begin position="232"/>
        <end position="258"/>
    </location>
</feature>
<dbReference type="EMBL" id="JACBPP010000006">
    <property type="protein sequence ID" value="KAF8000591.1"/>
    <property type="molecule type" value="Genomic_DNA"/>
</dbReference>
<feature type="compositionally biased region" description="Polar residues" evidence="1">
    <location>
        <begin position="211"/>
        <end position="231"/>
    </location>
</feature>
<feature type="region of interest" description="Disordered" evidence="1">
    <location>
        <begin position="201"/>
        <end position="288"/>
    </location>
</feature>
<organism evidence="3 4">
    <name type="scientific">Metschnikowia pulcherrima</name>
    <dbReference type="NCBI Taxonomy" id="27326"/>
    <lineage>
        <taxon>Eukaryota</taxon>
        <taxon>Fungi</taxon>
        <taxon>Dikarya</taxon>
        <taxon>Ascomycota</taxon>
        <taxon>Saccharomycotina</taxon>
        <taxon>Pichiomycetes</taxon>
        <taxon>Metschnikowiaceae</taxon>
        <taxon>Metschnikowia</taxon>
    </lineage>
</organism>
<reference evidence="3" key="1">
    <citation type="submission" date="2020-10" db="EMBL/GenBank/DDBJ databases">
        <title>The Whole-Genome Sequence of Metschnikowia persimmonesis, a Novel Endophytic Yeast Species Isolated from Medicinal Plant Diospyros kaki Thumb.</title>
        <authorList>
            <person name="Rahmat E."/>
            <person name="Kang Y."/>
        </authorList>
    </citation>
    <scope>NUCLEOTIDE SEQUENCE</scope>
    <source>
        <strain evidence="3">KIOM G15050</strain>
    </source>
</reference>
<dbReference type="Proteomes" id="UP000649328">
    <property type="component" value="Unassembled WGS sequence"/>
</dbReference>